<evidence type="ECO:0000256" key="1">
    <source>
        <dbReference type="SAM" id="MobiDB-lite"/>
    </source>
</evidence>
<sequence>FSLNHVPAVDRRSYKESHIVQGSLVISEVSSAFICLFREHKKISTVTLCTLEEDPFYEIGGGWRLPRKSALSVWYNESSETSKLSRFVMRLVHETARRCLGASTLVLKRVWRCAAVIHVCLTNAILVTKASSDPTNIPHLWHGYLSVTSAPFPKHPNHQYDDHRAIGNDLEKLASSKDLPIPRPMGLQSASTSSNHRQKSQTGPQRFPTEIHQDDVWLSAKVPNASPSPLPQAPTTMATTTMTTTTLSGPRGIREYQPHVPRRLAYQDVDVLDRYLTNEPYDDKLPYRGKIETASYYRRGPQDITAIIKALDRFLSHTLNDDGYNSKVHPPPNPVLALVLSRYGRYVPGPRNPRVYAYLAANNIHNHQPFGKYKYEFDEEPIYTARR</sequence>
<keyword evidence="4" id="KW-1185">Reference proteome</keyword>
<reference evidence="2 4" key="1">
    <citation type="journal article" date="2019" name="Philos. Trans. R. Soc. Lond., B, Biol. Sci.">
        <title>Ant behaviour and brain gene expression of defending hosts depend on the ecological success of the intruding social parasite.</title>
        <authorList>
            <person name="Kaur R."/>
            <person name="Stoldt M."/>
            <person name="Jongepier E."/>
            <person name="Feldmeyer B."/>
            <person name="Menzel F."/>
            <person name="Bornberg-Bauer E."/>
            <person name="Foitzik S."/>
        </authorList>
    </citation>
    <scope>NUCLEOTIDE SEQUENCE [LARGE SCALE GENOMIC DNA]</scope>
    <source>
        <tissue evidence="2">Whole body</tissue>
    </source>
</reference>
<feature type="non-terminal residue" evidence="2">
    <location>
        <position position="1"/>
    </location>
</feature>
<evidence type="ECO:0000313" key="4">
    <source>
        <dbReference type="Proteomes" id="UP000310200"/>
    </source>
</evidence>
<protein>
    <submittedName>
        <fullName evidence="2">Uncharacterized protein</fullName>
    </submittedName>
</protein>
<evidence type="ECO:0000313" key="3">
    <source>
        <dbReference type="EMBL" id="TGZ56066.1"/>
    </source>
</evidence>
<dbReference type="AlphaFoldDB" id="A0A4S2KLV3"/>
<organism evidence="2 4">
    <name type="scientific">Temnothorax longispinosus</name>
    <dbReference type="NCBI Taxonomy" id="300112"/>
    <lineage>
        <taxon>Eukaryota</taxon>
        <taxon>Metazoa</taxon>
        <taxon>Ecdysozoa</taxon>
        <taxon>Arthropoda</taxon>
        <taxon>Hexapoda</taxon>
        <taxon>Insecta</taxon>
        <taxon>Pterygota</taxon>
        <taxon>Neoptera</taxon>
        <taxon>Endopterygota</taxon>
        <taxon>Hymenoptera</taxon>
        <taxon>Apocrita</taxon>
        <taxon>Aculeata</taxon>
        <taxon>Formicoidea</taxon>
        <taxon>Formicidae</taxon>
        <taxon>Myrmicinae</taxon>
        <taxon>Temnothorax</taxon>
    </lineage>
</organism>
<dbReference type="EMBL" id="QBLH01001909">
    <property type="protein sequence ID" value="TGZ50652.1"/>
    <property type="molecule type" value="Genomic_DNA"/>
</dbReference>
<evidence type="ECO:0000313" key="2">
    <source>
        <dbReference type="EMBL" id="TGZ50652.1"/>
    </source>
</evidence>
<proteinExistence type="predicted"/>
<name>A0A4S2KLV3_9HYME</name>
<comment type="caution">
    <text evidence="2">The sequence shown here is derived from an EMBL/GenBank/DDBJ whole genome shotgun (WGS) entry which is preliminary data.</text>
</comment>
<gene>
    <name evidence="2" type="ORF">DBV15_10782</name>
    <name evidence="3" type="ORF">DBV15_12506</name>
</gene>
<feature type="non-terminal residue" evidence="2">
    <location>
        <position position="387"/>
    </location>
</feature>
<feature type="region of interest" description="Disordered" evidence="1">
    <location>
        <begin position="177"/>
        <end position="208"/>
    </location>
</feature>
<dbReference type="Proteomes" id="UP000310200">
    <property type="component" value="Unassembled WGS sequence"/>
</dbReference>
<feature type="compositionally biased region" description="Polar residues" evidence="1">
    <location>
        <begin position="188"/>
        <end position="204"/>
    </location>
</feature>
<dbReference type="EMBL" id="QBLH01000375">
    <property type="protein sequence ID" value="TGZ56066.1"/>
    <property type="molecule type" value="Genomic_DNA"/>
</dbReference>
<accession>A0A4S2KLV3</accession>